<evidence type="ECO:0000313" key="13">
    <source>
        <dbReference type="Proteomes" id="UP000501690"/>
    </source>
</evidence>
<feature type="domain" description="Phytocyanin" evidence="11">
    <location>
        <begin position="25"/>
        <end position="129"/>
    </location>
</feature>
<proteinExistence type="inferred from homology"/>
<dbReference type="Pfam" id="PF02298">
    <property type="entry name" value="Cu_bind_like"/>
    <property type="match status" value="1"/>
</dbReference>
<evidence type="ECO:0000256" key="6">
    <source>
        <dbReference type="ARBA" id="ARBA00023157"/>
    </source>
</evidence>
<evidence type="ECO:0000313" key="12">
    <source>
        <dbReference type="EMBL" id="QCE16311.1"/>
    </source>
</evidence>
<evidence type="ECO:0000256" key="2">
    <source>
        <dbReference type="ARBA" id="ARBA00022475"/>
    </source>
</evidence>
<dbReference type="PANTHER" id="PTHR33021:SF197">
    <property type="entry name" value="EARLY NODULIN-LIKE PROTEIN 13"/>
    <property type="match status" value="1"/>
</dbReference>
<dbReference type="Gramene" id="Vigun09g216100.1.v1.2">
    <property type="protein sequence ID" value="Vigun09g216100.1.v1.2"/>
    <property type="gene ID" value="Vigun09g216100.v1.2"/>
</dbReference>
<dbReference type="PANTHER" id="PTHR33021">
    <property type="entry name" value="BLUE COPPER PROTEIN"/>
    <property type="match status" value="1"/>
</dbReference>
<evidence type="ECO:0000256" key="3">
    <source>
        <dbReference type="ARBA" id="ARBA00022622"/>
    </source>
</evidence>
<protein>
    <submittedName>
        <fullName evidence="12">Cupredoxin</fullName>
    </submittedName>
</protein>
<dbReference type="Gene3D" id="2.60.40.420">
    <property type="entry name" value="Cupredoxins - blue copper proteins"/>
    <property type="match status" value="1"/>
</dbReference>
<dbReference type="FunFam" id="2.60.40.420:FF:000069">
    <property type="entry name" value="Early nodulin-like protein 1"/>
    <property type="match status" value="1"/>
</dbReference>
<evidence type="ECO:0000256" key="1">
    <source>
        <dbReference type="ARBA" id="ARBA00004609"/>
    </source>
</evidence>
<dbReference type="OrthoDB" id="1937044at2759"/>
<feature type="signal peptide" evidence="10">
    <location>
        <begin position="1"/>
        <end position="24"/>
    </location>
</feature>
<dbReference type="GO" id="GO:0098552">
    <property type="term" value="C:side of membrane"/>
    <property type="evidence" value="ECO:0007669"/>
    <property type="project" value="UniProtKB-KW"/>
</dbReference>
<evidence type="ECO:0000256" key="7">
    <source>
        <dbReference type="ARBA" id="ARBA00023180"/>
    </source>
</evidence>
<dbReference type="InterPro" id="IPR041846">
    <property type="entry name" value="ENL_dom"/>
</dbReference>
<dbReference type="Proteomes" id="UP000501690">
    <property type="component" value="Linkage Group LG11"/>
</dbReference>
<reference evidence="12 13" key="1">
    <citation type="submission" date="2019-04" db="EMBL/GenBank/DDBJ databases">
        <title>An improved genome assembly and genetic linkage map for asparagus bean, Vigna unguiculata ssp. sesquipedialis.</title>
        <authorList>
            <person name="Xia Q."/>
            <person name="Zhang R."/>
            <person name="Dong Y."/>
        </authorList>
    </citation>
    <scope>NUCLEOTIDE SEQUENCE [LARGE SCALE GENOMIC DNA]</scope>
    <source>
        <tissue evidence="12">Leaf</tissue>
    </source>
</reference>
<keyword evidence="4 10" id="KW-0732">Signal</keyword>
<dbReference type="InterPro" id="IPR003245">
    <property type="entry name" value="Phytocyanin_dom"/>
</dbReference>
<accession>A0A4D6NTQ1</accession>
<keyword evidence="3" id="KW-0336">GPI-anchor</keyword>
<evidence type="ECO:0000256" key="9">
    <source>
        <dbReference type="ARBA" id="ARBA00035011"/>
    </source>
</evidence>
<dbReference type="InterPro" id="IPR039391">
    <property type="entry name" value="Phytocyanin-like"/>
</dbReference>
<sequence length="176" mass="19053">MADSSRAVSASLFFFFLLLGFSAAKELLVGGKIDAWKIPSSEADSLNQWAEKSRFRVGDYLVWKFQSGKDSVLEVTREEYGNCSTSNPIKVYSDGNTKVKLERPGPFYFISGAKGHCEKGQKLIVVVMSPKHTLRAISPAPSPVEFEAPAVAPTSSAATLEVALVTVTLGVLAMYV</sequence>
<keyword evidence="8" id="KW-0449">Lipoprotein</keyword>
<dbReference type="PROSITE" id="PS51485">
    <property type="entry name" value="PHYTOCYANIN"/>
    <property type="match status" value="1"/>
</dbReference>
<keyword evidence="6" id="KW-1015">Disulfide bond</keyword>
<keyword evidence="7" id="KW-0325">Glycoprotein</keyword>
<dbReference type="GO" id="GO:0009055">
    <property type="term" value="F:electron transfer activity"/>
    <property type="evidence" value="ECO:0007669"/>
    <property type="project" value="InterPro"/>
</dbReference>
<gene>
    <name evidence="12" type="ORF">DEO72_LG11g3324</name>
</gene>
<comment type="subcellular location">
    <subcellularLocation>
        <location evidence="1">Cell membrane</location>
        <topology evidence="1">Lipid-anchor</topology>
        <topology evidence="1">GPI-anchor</topology>
    </subcellularLocation>
</comment>
<dbReference type="AlphaFoldDB" id="A0A4D6NTQ1"/>
<feature type="chain" id="PRO_5020036962" evidence="10">
    <location>
        <begin position="25"/>
        <end position="176"/>
    </location>
</feature>
<evidence type="ECO:0000256" key="5">
    <source>
        <dbReference type="ARBA" id="ARBA00023136"/>
    </source>
</evidence>
<evidence type="ECO:0000256" key="10">
    <source>
        <dbReference type="SAM" id="SignalP"/>
    </source>
</evidence>
<evidence type="ECO:0000256" key="8">
    <source>
        <dbReference type="ARBA" id="ARBA00023288"/>
    </source>
</evidence>
<evidence type="ECO:0000256" key="4">
    <source>
        <dbReference type="ARBA" id="ARBA00022729"/>
    </source>
</evidence>
<dbReference type="SUPFAM" id="SSF49503">
    <property type="entry name" value="Cupredoxins"/>
    <property type="match status" value="1"/>
</dbReference>
<dbReference type="GO" id="GO:0005886">
    <property type="term" value="C:plasma membrane"/>
    <property type="evidence" value="ECO:0007669"/>
    <property type="project" value="UniProtKB-SubCell"/>
</dbReference>
<dbReference type="CDD" id="cd11019">
    <property type="entry name" value="OsENODL1_like"/>
    <property type="match status" value="1"/>
</dbReference>
<evidence type="ECO:0000259" key="11">
    <source>
        <dbReference type="PROSITE" id="PS51485"/>
    </source>
</evidence>
<keyword evidence="13" id="KW-1185">Reference proteome</keyword>
<organism evidence="12 13">
    <name type="scientific">Vigna unguiculata</name>
    <name type="common">Cowpea</name>
    <dbReference type="NCBI Taxonomy" id="3917"/>
    <lineage>
        <taxon>Eukaryota</taxon>
        <taxon>Viridiplantae</taxon>
        <taxon>Streptophyta</taxon>
        <taxon>Embryophyta</taxon>
        <taxon>Tracheophyta</taxon>
        <taxon>Spermatophyta</taxon>
        <taxon>Magnoliopsida</taxon>
        <taxon>eudicotyledons</taxon>
        <taxon>Gunneridae</taxon>
        <taxon>Pentapetalae</taxon>
        <taxon>rosids</taxon>
        <taxon>fabids</taxon>
        <taxon>Fabales</taxon>
        <taxon>Fabaceae</taxon>
        <taxon>Papilionoideae</taxon>
        <taxon>50 kb inversion clade</taxon>
        <taxon>NPAAA clade</taxon>
        <taxon>indigoferoid/millettioid clade</taxon>
        <taxon>Phaseoleae</taxon>
        <taxon>Vigna</taxon>
    </lineage>
</organism>
<name>A0A4D6NTQ1_VIGUN</name>
<keyword evidence="5" id="KW-0472">Membrane</keyword>
<comment type="similarity">
    <text evidence="9">Belongs to the early nodulin-like (ENODL) family.</text>
</comment>
<dbReference type="InterPro" id="IPR008972">
    <property type="entry name" value="Cupredoxin"/>
</dbReference>
<keyword evidence="2" id="KW-1003">Cell membrane</keyword>
<dbReference type="EMBL" id="CP039355">
    <property type="protein sequence ID" value="QCE16311.1"/>
    <property type="molecule type" value="Genomic_DNA"/>
</dbReference>